<feature type="transmembrane region" description="Helical" evidence="1">
    <location>
        <begin position="33"/>
        <end position="52"/>
    </location>
</feature>
<feature type="domain" description="MgtC/SapB/SrpB/YhiD N-terminal" evidence="2">
    <location>
        <begin position="9"/>
        <end position="130"/>
    </location>
</feature>
<dbReference type="AlphaFoldDB" id="A0A0G0GDI4"/>
<accession>A0A0G0GDI4</accession>
<dbReference type="Pfam" id="PF13194">
    <property type="entry name" value="DUF4010"/>
    <property type="match status" value="1"/>
</dbReference>
<organism evidence="4 5">
    <name type="scientific">Candidatus Magasanikbacteria bacterium GW2011_GWC2_37_14</name>
    <dbReference type="NCBI Taxonomy" id="1619046"/>
    <lineage>
        <taxon>Bacteria</taxon>
        <taxon>Candidatus Magasanikiibacteriota</taxon>
    </lineage>
</organism>
<evidence type="ECO:0000313" key="5">
    <source>
        <dbReference type="Proteomes" id="UP000034849"/>
    </source>
</evidence>
<feature type="transmembrane region" description="Helical" evidence="1">
    <location>
        <begin position="97"/>
        <end position="124"/>
    </location>
</feature>
<protein>
    <submittedName>
        <fullName evidence="4">Uncharacterized protein</fullName>
    </submittedName>
</protein>
<keyword evidence="1" id="KW-1133">Transmembrane helix</keyword>
<feature type="transmembrane region" description="Helical" evidence="1">
    <location>
        <begin position="256"/>
        <end position="275"/>
    </location>
</feature>
<name>A0A0G0GDI4_9BACT</name>
<gene>
    <name evidence="4" type="ORF">US42_C0002G0027</name>
</gene>
<dbReference type="Proteomes" id="UP000034849">
    <property type="component" value="Unassembled WGS sequence"/>
</dbReference>
<dbReference type="PANTHER" id="PTHR39084">
    <property type="entry name" value="MEMBRANE PROTEIN-RELATED"/>
    <property type="match status" value="1"/>
</dbReference>
<dbReference type="EMBL" id="LBSX01000002">
    <property type="protein sequence ID" value="KKQ28072.1"/>
    <property type="molecule type" value="Genomic_DNA"/>
</dbReference>
<sequence length="440" mass="46919">MLESIAFKLFLSILIGAAIGLERQSGATQEAPGGIRTFSIVSLMGALGGVLLTSGANVLFAIMSAFVALLILAYYVIYSLKSNKLGFTNELAVFFAYLLGFLVTASSLSLQVVIAIFVVVLLILSFKHKVKHFMARVSRSETESFISYAIIALVVMPFLPNTAIHVSDIPLLQTILNGYQINLGAFGSMEIFNPRNIWYIVVLVTGIDVFGYLLGKLFGNKRSFVLTSLIGGFISSTSTTIAMANKSKKGGVVNHLVGATLIANMASIFPIFLLVGPINGAWLATIVPTLVLVILSAAILGAVFLLKKTEKKDEANKLDTSAEKKGKVFSLMPALKFALILIAVKFVTKICLVVFGNSGFIISSMIASLAGLDAIVINLADMAGKTITFHTALFTLILVSATNMVGKMVYSFIQGKGSFALKLSLSLAVVIGVSFIGLFI</sequence>
<feature type="transmembrane region" description="Helical" evidence="1">
    <location>
        <begin position="59"/>
        <end position="77"/>
    </location>
</feature>
<dbReference type="Pfam" id="PF02308">
    <property type="entry name" value="MgtC"/>
    <property type="match status" value="1"/>
</dbReference>
<dbReference type="PANTHER" id="PTHR39084:SF1">
    <property type="entry name" value="DUF4010 DOMAIN-CONTAINING PROTEIN"/>
    <property type="match status" value="1"/>
</dbReference>
<dbReference type="InterPro" id="IPR025105">
    <property type="entry name" value="DUF4010"/>
</dbReference>
<comment type="caution">
    <text evidence="4">The sequence shown here is derived from an EMBL/GenBank/DDBJ whole genome shotgun (WGS) entry which is preliminary data.</text>
</comment>
<evidence type="ECO:0000256" key="1">
    <source>
        <dbReference type="SAM" id="Phobius"/>
    </source>
</evidence>
<proteinExistence type="predicted"/>
<dbReference type="InterPro" id="IPR049177">
    <property type="entry name" value="MgtC_SapB_SrpB_YhiD_N"/>
</dbReference>
<keyword evidence="1" id="KW-0812">Transmembrane</keyword>
<evidence type="ECO:0000259" key="3">
    <source>
        <dbReference type="Pfam" id="PF13194"/>
    </source>
</evidence>
<feature type="transmembrane region" description="Helical" evidence="1">
    <location>
        <begin position="361"/>
        <end position="380"/>
    </location>
</feature>
<dbReference type="STRING" id="1619046.US42_C0002G0027"/>
<feature type="domain" description="DUF4010" evidence="3">
    <location>
        <begin position="202"/>
        <end position="414"/>
    </location>
</feature>
<feature type="transmembrane region" description="Helical" evidence="1">
    <location>
        <begin position="419"/>
        <end position="439"/>
    </location>
</feature>
<evidence type="ECO:0000259" key="2">
    <source>
        <dbReference type="Pfam" id="PF02308"/>
    </source>
</evidence>
<feature type="transmembrane region" description="Helical" evidence="1">
    <location>
        <begin position="198"/>
        <end position="218"/>
    </location>
</feature>
<feature type="transmembrane region" description="Helical" evidence="1">
    <location>
        <begin position="281"/>
        <end position="306"/>
    </location>
</feature>
<feature type="transmembrane region" description="Helical" evidence="1">
    <location>
        <begin position="145"/>
        <end position="163"/>
    </location>
</feature>
<feature type="transmembrane region" description="Helical" evidence="1">
    <location>
        <begin position="392"/>
        <end position="413"/>
    </location>
</feature>
<reference evidence="4 5" key="1">
    <citation type="journal article" date="2015" name="Nature">
        <title>rRNA introns, odd ribosomes, and small enigmatic genomes across a large radiation of phyla.</title>
        <authorList>
            <person name="Brown C.T."/>
            <person name="Hug L.A."/>
            <person name="Thomas B.C."/>
            <person name="Sharon I."/>
            <person name="Castelle C.J."/>
            <person name="Singh A."/>
            <person name="Wilkins M.J."/>
            <person name="Williams K.H."/>
            <person name="Banfield J.F."/>
        </authorList>
    </citation>
    <scope>NUCLEOTIDE SEQUENCE [LARGE SCALE GENOMIC DNA]</scope>
</reference>
<evidence type="ECO:0000313" key="4">
    <source>
        <dbReference type="EMBL" id="KKQ28072.1"/>
    </source>
</evidence>
<keyword evidence="1" id="KW-0472">Membrane</keyword>